<dbReference type="SUPFAM" id="SSF55073">
    <property type="entry name" value="Nucleotide cyclase"/>
    <property type="match status" value="1"/>
</dbReference>
<dbReference type="AlphaFoldDB" id="A0A8J3FMS3"/>
<dbReference type="InterPro" id="IPR043128">
    <property type="entry name" value="Rev_trsase/Diguanyl_cyclase"/>
</dbReference>
<dbReference type="Pfam" id="PF00990">
    <property type="entry name" value="GGDEF"/>
    <property type="match status" value="1"/>
</dbReference>
<evidence type="ECO:0000256" key="1">
    <source>
        <dbReference type="SAM" id="MobiDB-lite"/>
    </source>
</evidence>
<evidence type="ECO:0000259" key="3">
    <source>
        <dbReference type="PROSITE" id="PS50887"/>
    </source>
</evidence>
<evidence type="ECO:0000313" key="5">
    <source>
        <dbReference type="Proteomes" id="UP000656042"/>
    </source>
</evidence>
<dbReference type="CDD" id="cd01949">
    <property type="entry name" value="GGDEF"/>
    <property type="match status" value="1"/>
</dbReference>
<sequence length="429" mass="44983">MTAGTFESPISASLTARDYVTPIRRTVPLNYPARRSISTCVTLRRAGTAAPTSWRTLLAVLALIVATVVGGVAALQRQVRDRSLDSAAQSAAVLTALVIDRNLTLNDITASLHPANRAQLDTDVVLLSQHGRLTGLTIWALSDGQLVYVDPYHAYGEAPNRPPDAAFTDTGRTTATPVTDPDSGADLLEVTHPYDVNGDDDPDALAVIRVPSGDVDASIGRSLWMLYAGGLFVLLVALGAVWQVRRRQLDQDHAAMHDVLTGLGNRELLRRAAGTALPAATAEDPAALLLLDLNGFKSVNDGFGHSAGDQLLCTVAERMDLICPAPASVIRLGGDEFAVLLPATGLDGALAVARRLAAAVCEPVPIDGGRVRVGVSAGAAVAPHHATELSALLHCADIAMYQAKRTDSGVLAYQPETSEPASDTKVVAP</sequence>
<dbReference type="EMBL" id="BMMX01000005">
    <property type="protein sequence ID" value="GGK85549.1"/>
    <property type="molecule type" value="Genomic_DNA"/>
</dbReference>
<evidence type="ECO:0000313" key="4">
    <source>
        <dbReference type="EMBL" id="GGK85549.1"/>
    </source>
</evidence>
<feature type="transmembrane region" description="Helical" evidence="2">
    <location>
        <begin position="54"/>
        <end position="75"/>
    </location>
</feature>
<dbReference type="InterPro" id="IPR052163">
    <property type="entry name" value="DGC-Regulatory_Protein"/>
</dbReference>
<dbReference type="SMART" id="SM00267">
    <property type="entry name" value="GGDEF"/>
    <property type="match status" value="1"/>
</dbReference>
<keyword evidence="5" id="KW-1185">Reference proteome</keyword>
<gene>
    <name evidence="4" type="ORF">GCM10012284_19740</name>
</gene>
<accession>A0A8J3FMS3</accession>
<dbReference type="PANTHER" id="PTHR46663:SF4">
    <property type="entry name" value="DIGUANYLATE CYCLASE DGCT-RELATED"/>
    <property type="match status" value="1"/>
</dbReference>
<keyword evidence="2" id="KW-1133">Transmembrane helix</keyword>
<reference evidence="4" key="1">
    <citation type="journal article" date="2014" name="Int. J. Syst. Evol. Microbiol.">
        <title>Complete genome sequence of Corynebacterium casei LMG S-19264T (=DSM 44701T), isolated from a smear-ripened cheese.</title>
        <authorList>
            <consortium name="US DOE Joint Genome Institute (JGI-PGF)"/>
            <person name="Walter F."/>
            <person name="Albersmeier A."/>
            <person name="Kalinowski J."/>
            <person name="Ruckert C."/>
        </authorList>
    </citation>
    <scope>NUCLEOTIDE SEQUENCE</scope>
    <source>
        <strain evidence="4">CGMCC 4.7299</strain>
    </source>
</reference>
<dbReference type="InterPro" id="IPR029787">
    <property type="entry name" value="Nucleotide_cyclase"/>
</dbReference>
<feature type="transmembrane region" description="Helical" evidence="2">
    <location>
        <begin position="224"/>
        <end position="242"/>
    </location>
</feature>
<organism evidence="4 5">
    <name type="scientific">Mangrovihabitans endophyticus</name>
    <dbReference type="NCBI Taxonomy" id="1751298"/>
    <lineage>
        <taxon>Bacteria</taxon>
        <taxon>Bacillati</taxon>
        <taxon>Actinomycetota</taxon>
        <taxon>Actinomycetes</taxon>
        <taxon>Micromonosporales</taxon>
        <taxon>Micromonosporaceae</taxon>
        <taxon>Mangrovihabitans</taxon>
    </lineage>
</organism>
<name>A0A8J3FMS3_9ACTN</name>
<keyword evidence="2" id="KW-0472">Membrane</keyword>
<dbReference type="NCBIfam" id="TIGR00254">
    <property type="entry name" value="GGDEF"/>
    <property type="match status" value="1"/>
</dbReference>
<dbReference type="Gene3D" id="3.30.70.270">
    <property type="match status" value="1"/>
</dbReference>
<evidence type="ECO:0000256" key="2">
    <source>
        <dbReference type="SAM" id="Phobius"/>
    </source>
</evidence>
<feature type="domain" description="GGDEF" evidence="3">
    <location>
        <begin position="284"/>
        <end position="415"/>
    </location>
</feature>
<dbReference type="Proteomes" id="UP000656042">
    <property type="component" value="Unassembled WGS sequence"/>
</dbReference>
<comment type="caution">
    <text evidence="4">The sequence shown here is derived from an EMBL/GenBank/DDBJ whole genome shotgun (WGS) entry which is preliminary data.</text>
</comment>
<dbReference type="PANTHER" id="PTHR46663">
    <property type="entry name" value="DIGUANYLATE CYCLASE DGCT-RELATED"/>
    <property type="match status" value="1"/>
</dbReference>
<dbReference type="InterPro" id="IPR000160">
    <property type="entry name" value="GGDEF_dom"/>
</dbReference>
<reference evidence="4" key="2">
    <citation type="submission" date="2020-09" db="EMBL/GenBank/DDBJ databases">
        <authorList>
            <person name="Sun Q."/>
            <person name="Zhou Y."/>
        </authorList>
    </citation>
    <scope>NUCLEOTIDE SEQUENCE</scope>
    <source>
        <strain evidence="4">CGMCC 4.7299</strain>
    </source>
</reference>
<keyword evidence="2" id="KW-0812">Transmembrane</keyword>
<proteinExistence type="predicted"/>
<feature type="region of interest" description="Disordered" evidence="1">
    <location>
        <begin position="160"/>
        <end position="186"/>
    </location>
</feature>
<dbReference type="PROSITE" id="PS50887">
    <property type="entry name" value="GGDEF"/>
    <property type="match status" value="1"/>
</dbReference>
<protein>
    <recommendedName>
        <fullName evidence="3">GGDEF domain-containing protein</fullName>
    </recommendedName>
</protein>